<dbReference type="OrthoDB" id="667044at2"/>
<accession>A0A1M4VRX5</accession>
<name>A0A1M4VRX5_9BACT</name>
<dbReference type="RefSeq" id="WP_073040132.1">
    <property type="nucleotide sequence ID" value="NZ_FQUO01000002.1"/>
</dbReference>
<proteinExistence type="predicted"/>
<sequence length="165" mass="18148">MVDLSGYYYLDGVDLWQAYGLIIQLGSADFLRFPAAKPAISHDWPDQNGIDVDLSKVYLQARTGTLQCVMVADSEAQFFQKHQALLARLIQPGLRRLSITAHGGRSYFVYYKECTTYQQLPGGKLNGLGDGGVLHSFGITFTEANPTIDGKDTHIIADDGAFIIT</sequence>
<organism evidence="1 2">
    <name type="scientific">Cnuella takakiae</name>
    <dbReference type="NCBI Taxonomy" id="1302690"/>
    <lineage>
        <taxon>Bacteria</taxon>
        <taxon>Pseudomonadati</taxon>
        <taxon>Bacteroidota</taxon>
        <taxon>Chitinophagia</taxon>
        <taxon>Chitinophagales</taxon>
        <taxon>Chitinophagaceae</taxon>
        <taxon>Cnuella</taxon>
    </lineage>
</organism>
<dbReference type="AlphaFoldDB" id="A0A1M4VRX5"/>
<dbReference type="STRING" id="1302690.BUE76_11895"/>
<dbReference type="EMBL" id="FQUO01000002">
    <property type="protein sequence ID" value="SHE71881.1"/>
    <property type="molecule type" value="Genomic_DNA"/>
</dbReference>
<evidence type="ECO:0000313" key="1">
    <source>
        <dbReference type="EMBL" id="SHE71881.1"/>
    </source>
</evidence>
<keyword evidence="2" id="KW-1185">Reference proteome</keyword>
<protein>
    <submittedName>
        <fullName evidence="1">Uncharacterized protein</fullName>
    </submittedName>
</protein>
<gene>
    <name evidence="1" type="ORF">SAMN05444008_102365</name>
</gene>
<reference evidence="1 2" key="1">
    <citation type="submission" date="2016-11" db="EMBL/GenBank/DDBJ databases">
        <authorList>
            <person name="Jaros S."/>
            <person name="Januszkiewicz K."/>
            <person name="Wedrychowicz H."/>
        </authorList>
    </citation>
    <scope>NUCLEOTIDE SEQUENCE [LARGE SCALE GENOMIC DNA]</scope>
    <source>
        <strain evidence="1 2">DSM 26897</strain>
    </source>
</reference>
<evidence type="ECO:0000313" key="2">
    <source>
        <dbReference type="Proteomes" id="UP000184368"/>
    </source>
</evidence>
<dbReference type="Proteomes" id="UP000184368">
    <property type="component" value="Unassembled WGS sequence"/>
</dbReference>